<feature type="transmembrane region" description="Helical" evidence="1">
    <location>
        <begin position="34"/>
        <end position="53"/>
    </location>
</feature>
<sequence>MPPGKVVRFNRHLAGRISIGGLALAQKTPKPSGLLQSLGIAVLIATAFAIGYVA</sequence>
<dbReference type="EMBL" id="UFSM01000001">
    <property type="protein sequence ID" value="SUU90251.1"/>
    <property type="molecule type" value="Genomic_DNA"/>
</dbReference>
<keyword evidence="1" id="KW-0472">Membrane</keyword>
<evidence type="ECO:0000313" key="2">
    <source>
        <dbReference type="EMBL" id="SUU90251.1"/>
    </source>
</evidence>
<keyword evidence="1" id="KW-0812">Transmembrane</keyword>
<dbReference type="Proteomes" id="UP000254701">
    <property type="component" value="Unassembled WGS sequence"/>
</dbReference>
<organism evidence="2 3">
    <name type="scientific">Aminobacter aminovorans</name>
    <name type="common">Chelatobacter heintzii</name>
    <dbReference type="NCBI Taxonomy" id="83263"/>
    <lineage>
        <taxon>Bacteria</taxon>
        <taxon>Pseudomonadati</taxon>
        <taxon>Pseudomonadota</taxon>
        <taxon>Alphaproteobacteria</taxon>
        <taxon>Hyphomicrobiales</taxon>
        <taxon>Phyllobacteriaceae</taxon>
        <taxon>Aminobacter</taxon>
    </lineage>
</organism>
<evidence type="ECO:0000313" key="3">
    <source>
        <dbReference type="Proteomes" id="UP000254701"/>
    </source>
</evidence>
<dbReference type="RefSeq" id="WP_165915950.1">
    <property type="nucleotide sequence ID" value="NZ_BAAAVY010000002.1"/>
</dbReference>
<name>A0A380WN14_AMIAI</name>
<protein>
    <submittedName>
        <fullName evidence="2">Uncharacterized protein</fullName>
    </submittedName>
</protein>
<dbReference type="AlphaFoldDB" id="A0A380WN14"/>
<evidence type="ECO:0000256" key="1">
    <source>
        <dbReference type="SAM" id="Phobius"/>
    </source>
</evidence>
<accession>A0A380WN14</accession>
<proteinExistence type="predicted"/>
<reference evidence="2 3" key="1">
    <citation type="submission" date="2018-06" db="EMBL/GenBank/DDBJ databases">
        <authorList>
            <consortium name="Pathogen Informatics"/>
            <person name="Doyle S."/>
        </authorList>
    </citation>
    <scope>NUCLEOTIDE SEQUENCE [LARGE SCALE GENOMIC DNA]</scope>
    <source>
        <strain evidence="2 3">NCTC10684</strain>
    </source>
</reference>
<keyword evidence="1" id="KW-1133">Transmembrane helix</keyword>
<gene>
    <name evidence="2" type="ORF">NCTC10684_03504</name>
</gene>